<dbReference type="Proteomes" id="UP000249254">
    <property type="component" value="Unassembled WGS sequence"/>
</dbReference>
<protein>
    <submittedName>
        <fullName evidence="9">Cyclic nucleotide-binding protein</fullName>
    </submittedName>
</protein>
<evidence type="ECO:0000256" key="5">
    <source>
        <dbReference type="PROSITE-ProRule" id="PRU01161"/>
    </source>
</evidence>
<evidence type="ECO:0000259" key="8">
    <source>
        <dbReference type="PROSITE" id="PS51635"/>
    </source>
</evidence>
<evidence type="ECO:0000313" key="10">
    <source>
        <dbReference type="Proteomes" id="UP000249254"/>
    </source>
</evidence>
<sequence length="595" mass="64298">MAGLPEIPDDSALARLFSQERAQGEATWFSLPGGQTLYAAGDPADQLYFLRTGRLGAFRREAGHEPEFLGVIRPGEPAGEMALIAGAPHSADVVALRDSELFALPREVFFEAADADASVMTELARLMIMRTRQATRRGTMGEPSVFGFVPIGQPGSLRGLVERIAHEIAALGYSVTCIGAEAQSAPTEWFSEVERSHDFVLYLAETTDAGWRHVVSRQVDRLFRVGRGDRKPPRAGSEGAASPLQAQQLVDLILLQPATIARPEGSEAWMDAAEPARLFHVRRDHHADFQRMARVLTGQSIGLVLSGGGARAYAHIGAIRALHERNLPIDFIGGVSMGGIVAAGVAMGWDDTEADRRIREAFVDTSPLDDIALPLLAMTHGVKVSERLAHHFGDTQIADLWLPFFCLSSNLTTGAYQLHRRGLVRKALRASIALPGVLPPATDDNNVLVDGAVLKNFPADVMRAAHLGPVVGVDVTSGRSITADDVARPASIWRWLWSGEWRKGPPIVSLLMRAATVSAGPDLAAARAATDVLVLPDVSRIEIRDWSAYDPAVTEGYRAMNEALDKLDRPVQDLRRRPSLQDPPSRPVLKAAAGG</sequence>
<dbReference type="OrthoDB" id="5290098at2"/>
<evidence type="ECO:0000259" key="7">
    <source>
        <dbReference type="PROSITE" id="PS50042"/>
    </source>
</evidence>
<dbReference type="Gene3D" id="3.40.1090.10">
    <property type="entry name" value="Cytosolic phospholipase A2 catalytic domain"/>
    <property type="match status" value="2"/>
</dbReference>
<dbReference type="InterPro" id="IPR014710">
    <property type="entry name" value="RmlC-like_jellyroll"/>
</dbReference>
<evidence type="ECO:0000256" key="2">
    <source>
        <dbReference type="ARBA" id="ARBA00022801"/>
    </source>
</evidence>
<dbReference type="CDD" id="cd00038">
    <property type="entry name" value="CAP_ED"/>
    <property type="match status" value="1"/>
</dbReference>
<evidence type="ECO:0000256" key="1">
    <source>
        <dbReference type="ARBA" id="ARBA00006636"/>
    </source>
</evidence>
<dbReference type="AlphaFoldDB" id="A0A328AJY7"/>
<feature type="short sequence motif" description="DGA/G" evidence="5">
    <location>
        <begin position="450"/>
        <end position="452"/>
    </location>
</feature>
<reference evidence="10" key="1">
    <citation type="submission" date="2018-05" db="EMBL/GenBank/DDBJ databases">
        <authorList>
            <person name="Li X."/>
        </authorList>
    </citation>
    <scope>NUCLEOTIDE SEQUENCE [LARGE SCALE GENOMIC DNA]</scope>
    <source>
        <strain evidence="10">LX32</strain>
    </source>
</reference>
<dbReference type="InterPro" id="IPR000595">
    <property type="entry name" value="cNMP-bd_dom"/>
</dbReference>
<comment type="similarity">
    <text evidence="1">Belongs to the NTE family.</text>
</comment>
<dbReference type="GO" id="GO:0004622">
    <property type="term" value="F:phosphatidylcholine lysophospholipase activity"/>
    <property type="evidence" value="ECO:0007669"/>
    <property type="project" value="UniProtKB-ARBA"/>
</dbReference>
<organism evidence="9 10">
    <name type="scientific">Phenylobacterium soli</name>
    <dbReference type="NCBI Taxonomy" id="2170551"/>
    <lineage>
        <taxon>Bacteria</taxon>
        <taxon>Pseudomonadati</taxon>
        <taxon>Pseudomonadota</taxon>
        <taxon>Alphaproteobacteria</taxon>
        <taxon>Caulobacterales</taxon>
        <taxon>Caulobacteraceae</taxon>
        <taxon>Phenylobacterium</taxon>
    </lineage>
</organism>
<dbReference type="GO" id="GO:0016042">
    <property type="term" value="P:lipid catabolic process"/>
    <property type="evidence" value="ECO:0007669"/>
    <property type="project" value="UniProtKB-UniRule"/>
</dbReference>
<evidence type="ECO:0000313" key="9">
    <source>
        <dbReference type="EMBL" id="RAK55130.1"/>
    </source>
</evidence>
<dbReference type="InterPro" id="IPR016035">
    <property type="entry name" value="Acyl_Trfase/lysoPLipase"/>
</dbReference>
<feature type="domain" description="Cyclic nucleotide-binding" evidence="7">
    <location>
        <begin position="29"/>
        <end position="109"/>
    </location>
</feature>
<dbReference type="SMART" id="SM00100">
    <property type="entry name" value="cNMP"/>
    <property type="match status" value="1"/>
</dbReference>
<accession>A0A328AJY7</accession>
<dbReference type="PANTHER" id="PTHR14226:SF29">
    <property type="entry name" value="NEUROPATHY TARGET ESTERASE SWS"/>
    <property type="match status" value="1"/>
</dbReference>
<comment type="caution">
    <text evidence="5">Lacks conserved residue(s) required for the propagation of feature annotation.</text>
</comment>
<dbReference type="PROSITE" id="PS50042">
    <property type="entry name" value="CNMP_BINDING_3"/>
    <property type="match status" value="1"/>
</dbReference>
<feature type="active site" description="Proton acceptor" evidence="5">
    <location>
        <position position="450"/>
    </location>
</feature>
<dbReference type="Pfam" id="PF01734">
    <property type="entry name" value="Patatin"/>
    <property type="match status" value="1"/>
</dbReference>
<keyword evidence="10" id="KW-1185">Reference proteome</keyword>
<feature type="short sequence motif" description="GXSXG" evidence="5">
    <location>
        <begin position="334"/>
        <end position="338"/>
    </location>
</feature>
<keyword evidence="4 5" id="KW-0443">Lipid metabolism</keyword>
<evidence type="ECO:0000256" key="3">
    <source>
        <dbReference type="ARBA" id="ARBA00022963"/>
    </source>
</evidence>
<dbReference type="InterPro" id="IPR002641">
    <property type="entry name" value="PNPLA_dom"/>
</dbReference>
<dbReference type="SUPFAM" id="SSF51206">
    <property type="entry name" value="cAMP-binding domain-like"/>
    <property type="match status" value="1"/>
</dbReference>
<dbReference type="PROSITE" id="PS51635">
    <property type="entry name" value="PNPLA"/>
    <property type="match status" value="1"/>
</dbReference>
<evidence type="ECO:0000256" key="4">
    <source>
        <dbReference type="ARBA" id="ARBA00023098"/>
    </source>
</evidence>
<proteinExistence type="inferred from homology"/>
<feature type="active site" description="Nucleophile" evidence="5">
    <location>
        <position position="336"/>
    </location>
</feature>
<keyword evidence="3 5" id="KW-0442">Lipid degradation</keyword>
<dbReference type="SUPFAM" id="SSF52151">
    <property type="entry name" value="FabD/lysophospholipase-like"/>
    <property type="match status" value="1"/>
</dbReference>
<feature type="region of interest" description="Disordered" evidence="6">
    <location>
        <begin position="568"/>
        <end position="595"/>
    </location>
</feature>
<evidence type="ECO:0000256" key="6">
    <source>
        <dbReference type="SAM" id="MobiDB-lite"/>
    </source>
</evidence>
<name>A0A328AJY7_9CAUL</name>
<dbReference type="InterPro" id="IPR018490">
    <property type="entry name" value="cNMP-bd_dom_sf"/>
</dbReference>
<dbReference type="RefSeq" id="WP_111528878.1">
    <property type="nucleotide sequence ID" value="NZ_JBHRSG010000003.1"/>
</dbReference>
<keyword evidence="2 5" id="KW-0378">Hydrolase</keyword>
<feature type="domain" description="PNPLA" evidence="8">
    <location>
        <begin position="303"/>
        <end position="463"/>
    </location>
</feature>
<comment type="caution">
    <text evidence="9">The sequence shown here is derived from an EMBL/GenBank/DDBJ whole genome shotgun (WGS) entry which is preliminary data.</text>
</comment>
<dbReference type="InterPro" id="IPR050301">
    <property type="entry name" value="NTE"/>
</dbReference>
<dbReference type="CDD" id="cd07205">
    <property type="entry name" value="Pat_PNPLA6_PNPLA7_NTE1_like"/>
    <property type="match status" value="1"/>
</dbReference>
<dbReference type="EMBL" id="QFYQ01000001">
    <property type="protein sequence ID" value="RAK55130.1"/>
    <property type="molecule type" value="Genomic_DNA"/>
</dbReference>
<dbReference type="PANTHER" id="PTHR14226">
    <property type="entry name" value="NEUROPATHY TARGET ESTERASE/SWISS CHEESE D.MELANOGASTER"/>
    <property type="match status" value="1"/>
</dbReference>
<dbReference type="Gene3D" id="2.60.120.10">
    <property type="entry name" value="Jelly Rolls"/>
    <property type="match status" value="1"/>
</dbReference>
<dbReference type="Pfam" id="PF00027">
    <property type="entry name" value="cNMP_binding"/>
    <property type="match status" value="1"/>
</dbReference>
<gene>
    <name evidence="9" type="ORF">DJ017_11665</name>
</gene>